<name>A0A1D6DXP5_MAIZE</name>
<dbReference type="InterPro" id="IPR001810">
    <property type="entry name" value="F-box_dom"/>
</dbReference>
<dbReference type="SUPFAM" id="SSF50998">
    <property type="entry name" value="Quinoprotein alcohol dehydrogenase-like"/>
    <property type="match status" value="1"/>
</dbReference>
<dbReference type="PANTHER" id="PTHR44586">
    <property type="entry name" value="F-BOX DOMAIN CONTAINING PROTEIN, EXPRESSED"/>
    <property type="match status" value="1"/>
</dbReference>
<feature type="region of interest" description="Disordered" evidence="1">
    <location>
        <begin position="1"/>
        <end position="55"/>
    </location>
</feature>
<dbReference type="STRING" id="4577.A0A1D6DXP5"/>
<dbReference type="PROSITE" id="PS50181">
    <property type="entry name" value="FBOX"/>
    <property type="match status" value="1"/>
</dbReference>
<evidence type="ECO:0000256" key="1">
    <source>
        <dbReference type="SAM" id="MobiDB-lite"/>
    </source>
</evidence>
<feature type="compositionally biased region" description="Polar residues" evidence="1">
    <location>
        <begin position="1"/>
        <end position="10"/>
    </location>
</feature>
<dbReference type="PaxDb" id="4577-GRMZM2G301389_P01"/>
<dbReference type="InterPro" id="IPR036047">
    <property type="entry name" value="F-box-like_dom_sf"/>
</dbReference>
<dbReference type="EMBL" id="CM007648">
    <property type="protein sequence ID" value="ONM13408.1"/>
    <property type="molecule type" value="Genomic_DNA"/>
</dbReference>
<dbReference type="OMA" id="IMNLFTR"/>
<evidence type="ECO:0000313" key="2">
    <source>
        <dbReference type="EMBL" id="ONM13408.1"/>
    </source>
</evidence>
<dbReference type="SUPFAM" id="SSF81383">
    <property type="entry name" value="F-box domain"/>
    <property type="match status" value="1"/>
</dbReference>
<proteinExistence type="predicted"/>
<gene>
    <name evidence="2" type="ORF">ZEAMMB73_Zm00001d002217</name>
</gene>
<dbReference type="ExpressionAtlas" id="A0A1D6DXP5">
    <property type="expression patterns" value="baseline and differential"/>
</dbReference>
<dbReference type="AlphaFoldDB" id="A0A1D6DXP5"/>
<sequence>MRHKSGSFNKANPMPVKACGARKRAEASGSSGRTKARGRGGEGRGRAGGQSWRPPPNQLVDVVRSWRHKIRGEHRVTPQTKHTIRVRGRRVANHRWAPLWAKGGLMEVGEGRWTVNQWLGLRIYYTVSTWDRVEPLKNLFKRSWLPGIRNVDLLWSLLLSRILPKLLGLPGILLKKFRKEGVMELDAAALPELPQDVLMDIFGTLEVPDLIRAGSVCSSWHATYKCLLDLRQYKQPQTPCLFYTCESAGSNVGFLYSLKENRSYKLTLPEPPIRSRLLIGSSNGWLITADERSELHLVNPITGEQVALPSVITLEHVKPIFDASGTICMYELSYQTPPDLFDLGDLRDELYFKAFVFPDPSTTGSYIVVLIHEPYSRLSFARPGDDKWTWVGQGSQYKDCTYVDGLLYTVNYSGEIDAFDFTASPVKMTVIMKELKYHVCENMYIIQTPWGDLLHVWRTIDVPPNAPSWVPGKCMVETLKIQVHKVDLEAKQRVEINRLQCDSVLFLGHNDSLCLSTQVHPELKSNHAYFTDDFKELTVLLKNCMRDMGVMDLENSVKKEIVSQIWSNWPCPTWITPNLMKLNQTFNR</sequence>
<dbReference type="eggNOG" id="ENOG502QS0H">
    <property type="taxonomic scope" value="Eukaryota"/>
</dbReference>
<protein>
    <submittedName>
        <fullName evidence="2">F-box only protein 7</fullName>
    </submittedName>
</protein>
<reference evidence="2" key="1">
    <citation type="submission" date="2015-12" db="EMBL/GenBank/DDBJ databases">
        <title>Update maize B73 reference genome by single molecule sequencing technologies.</title>
        <authorList>
            <consortium name="Maize Genome Sequencing Project"/>
            <person name="Ware D."/>
        </authorList>
    </citation>
    <scope>NUCLEOTIDE SEQUENCE [LARGE SCALE GENOMIC DNA]</scope>
    <source>
        <tissue evidence="2">Seedling</tissue>
    </source>
</reference>
<organism evidence="2">
    <name type="scientific">Zea mays</name>
    <name type="common">Maize</name>
    <dbReference type="NCBI Taxonomy" id="4577"/>
    <lineage>
        <taxon>Eukaryota</taxon>
        <taxon>Viridiplantae</taxon>
        <taxon>Streptophyta</taxon>
        <taxon>Embryophyta</taxon>
        <taxon>Tracheophyta</taxon>
        <taxon>Spermatophyta</taxon>
        <taxon>Magnoliopsida</taxon>
        <taxon>Liliopsida</taxon>
        <taxon>Poales</taxon>
        <taxon>Poaceae</taxon>
        <taxon>PACMAD clade</taxon>
        <taxon>Panicoideae</taxon>
        <taxon>Andropogonodae</taxon>
        <taxon>Andropogoneae</taxon>
        <taxon>Tripsacinae</taxon>
        <taxon>Zea</taxon>
    </lineage>
</organism>
<dbReference type="PANTHER" id="PTHR44586:SF23">
    <property type="entry name" value="F-BOX DOMAIN-CONTAINING PROTEIN"/>
    <property type="match status" value="1"/>
</dbReference>
<dbReference type="InterPro" id="IPR011047">
    <property type="entry name" value="Quinoprotein_ADH-like_sf"/>
</dbReference>
<dbReference type="InParanoid" id="A0A1D6DXP5"/>
<dbReference type="Pfam" id="PF12937">
    <property type="entry name" value="F-box-like"/>
    <property type="match status" value="1"/>
</dbReference>
<dbReference type="CDD" id="cd09917">
    <property type="entry name" value="F-box_SF"/>
    <property type="match status" value="1"/>
</dbReference>
<dbReference type="Pfam" id="PF03478">
    <property type="entry name" value="Beta-prop_KIB1-4"/>
    <property type="match status" value="1"/>
</dbReference>
<accession>A0A1D6DXP5</accession>
<dbReference type="InterPro" id="IPR005174">
    <property type="entry name" value="KIB1-4_b-propeller"/>
</dbReference>
<dbReference type="Gene3D" id="1.20.1280.50">
    <property type="match status" value="1"/>
</dbReference>
<dbReference type="FunCoup" id="A0A1D6DXP5">
    <property type="interactions" value="2851"/>
</dbReference>